<proteinExistence type="predicted"/>
<reference evidence="1" key="2">
    <citation type="journal article" date="2015" name="Fish Shellfish Immunol.">
        <title>Early steps in the European eel (Anguilla anguilla)-Vibrio vulnificus interaction in the gills: Role of the RtxA13 toxin.</title>
        <authorList>
            <person name="Callol A."/>
            <person name="Pajuelo D."/>
            <person name="Ebbesson L."/>
            <person name="Teles M."/>
            <person name="MacKenzie S."/>
            <person name="Amaro C."/>
        </authorList>
    </citation>
    <scope>NUCLEOTIDE SEQUENCE</scope>
</reference>
<name>A0A0E9PKK3_ANGAN</name>
<dbReference type="EMBL" id="GBXM01103780">
    <property type="protein sequence ID" value="JAH04797.1"/>
    <property type="molecule type" value="Transcribed_RNA"/>
</dbReference>
<reference evidence="1" key="1">
    <citation type="submission" date="2014-11" db="EMBL/GenBank/DDBJ databases">
        <authorList>
            <person name="Amaro Gonzalez C."/>
        </authorList>
    </citation>
    <scope>NUCLEOTIDE SEQUENCE</scope>
</reference>
<dbReference type="AlphaFoldDB" id="A0A0E9PKK3"/>
<organism evidence="1">
    <name type="scientific">Anguilla anguilla</name>
    <name type="common">European freshwater eel</name>
    <name type="synonym">Muraena anguilla</name>
    <dbReference type="NCBI Taxonomy" id="7936"/>
    <lineage>
        <taxon>Eukaryota</taxon>
        <taxon>Metazoa</taxon>
        <taxon>Chordata</taxon>
        <taxon>Craniata</taxon>
        <taxon>Vertebrata</taxon>
        <taxon>Euteleostomi</taxon>
        <taxon>Actinopterygii</taxon>
        <taxon>Neopterygii</taxon>
        <taxon>Teleostei</taxon>
        <taxon>Anguilliformes</taxon>
        <taxon>Anguillidae</taxon>
        <taxon>Anguilla</taxon>
    </lineage>
</organism>
<evidence type="ECO:0000313" key="1">
    <source>
        <dbReference type="EMBL" id="JAH04797.1"/>
    </source>
</evidence>
<protein>
    <submittedName>
        <fullName evidence="1">Uncharacterized protein</fullName>
    </submittedName>
</protein>
<sequence length="29" mass="3291">MERGRAEGVNQTYTLGSSQKLNIPLHFNE</sequence>
<accession>A0A0E9PKK3</accession>